<proteinExistence type="predicted"/>
<dbReference type="Pfam" id="PF00535">
    <property type="entry name" value="Glycos_transf_2"/>
    <property type="match status" value="1"/>
</dbReference>
<feature type="domain" description="Glycosyltransferase 2-like" evidence="1">
    <location>
        <begin position="9"/>
        <end position="187"/>
    </location>
</feature>
<dbReference type="CDD" id="cd04186">
    <property type="entry name" value="GT_2_like_c"/>
    <property type="match status" value="1"/>
</dbReference>
<reference evidence="2" key="1">
    <citation type="submission" date="2020-08" db="EMBL/GenBank/DDBJ databases">
        <title>Genetic structure, function and evolution of capsule biosynthesis loci in Vibrio parahaemolyticus.</title>
        <authorList>
            <person name="Li L."/>
            <person name="Bian S."/>
        </authorList>
    </citation>
    <scope>NUCLEOTIDE SEQUENCE</scope>
    <source>
        <strain evidence="2">VP205</strain>
    </source>
</reference>
<dbReference type="EC" id="2.4.1.289" evidence="2"/>
<gene>
    <name evidence="2" type="primary">wbbL_1</name>
    <name evidence="2" type="ORF">VP205_00018</name>
</gene>
<dbReference type="AlphaFoldDB" id="A0A7M1WG45"/>
<dbReference type="GO" id="GO:0102096">
    <property type="term" value="F:decaprenyl-N-acetyl-alpha-D-glucosaminyl-pyrophosphate:dTDP-alpha-L-rhamnose rhamnosyltransferase activity"/>
    <property type="evidence" value="ECO:0007669"/>
    <property type="project" value="UniProtKB-EC"/>
</dbReference>
<organism evidence="2">
    <name type="scientific">Vibrio parahaemolyticus</name>
    <dbReference type="NCBI Taxonomy" id="670"/>
    <lineage>
        <taxon>Bacteria</taxon>
        <taxon>Pseudomonadati</taxon>
        <taxon>Pseudomonadota</taxon>
        <taxon>Gammaproteobacteria</taxon>
        <taxon>Vibrionales</taxon>
        <taxon>Vibrionaceae</taxon>
        <taxon>Vibrio</taxon>
    </lineage>
</organism>
<name>A0A7M1WG45_VIBPH</name>
<dbReference type="InterPro" id="IPR001173">
    <property type="entry name" value="Glyco_trans_2-like"/>
</dbReference>
<dbReference type="PANTHER" id="PTHR43179">
    <property type="entry name" value="RHAMNOSYLTRANSFERASE WBBL"/>
    <property type="match status" value="1"/>
</dbReference>
<evidence type="ECO:0000259" key="1">
    <source>
        <dbReference type="Pfam" id="PF00535"/>
    </source>
</evidence>
<accession>A0A7M1WG45</accession>
<keyword evidence="2" id="KW-0328">Glycosyltransferase</keyword>
<dbReference type="RefSeq" id="WP_157629899.1">
    <property type="nucleotide sequence ID" value="NZ_CP047990.1"/>
</dbReference>
<dbReference type="EMBL" id="MT898311">
    <property type="protein sequence ID" value="QOS26034.1"/>
    <property type="molecule type" value="Genomic_DNA"/>
</dbReference>
<sequence length="298" mass="34054">MSKKEILVSVIIVSYNTCELTLETLRTFYKSNRFSSCEVLVVDNNSSDETEKEIKNQFEEVIFIQTGSNLGFGKANNLGVKYAKGDFLLFLNSDTIVNSSICEEFLNQYYLFQNESILGARVFDLDMNPNTSFCRTFPGAKQELNNLGALFHSQVGMYFNTTDKPLFLKGPVSGACFFMKKSLFETLGGFDPDFFLYYEETDLFLRAAKKGVSIIALDSPSLIHLEGGSETVKEVTLERSFVSKALYFEKNIGTYEAYLTKFLFKLNAYLRIVIFSLKKDKVKVDFWKLLVKLENRYL</sequence>
<protein>
    <submittedName>
        <fullName evidence="2">N-acetylglucosaminyl-diphospho-decaprenol L-rhamnosyltransferase</fullName>
        <ecNumber evidence="2">2.4.1.289</ecNumber>
    </submittedName>
</protein>
<dbReference type="PANTHER" id="PTHR43179:SF7">
    <property type="entry name" value="RHAMNOSYLTRANSFERASE WBBL"/>
    <property type="match status" value="1"/>
</dbReference>
<dbReference type="SUPFAM" id="SSF53448">
    <property type="entry name" value="Nucleotide-diphospho-sugar transferases"/>
    <property type="match status" value="1"/>
</dbReference>
<dbReference type="InterPro" id="IPR029044">
    <property type="entry name" value="Nucleotide-diphossugar_trans"/>
</dbReference>
<keyword evidence="2" id="KW-0808">Transferase</keyword>
<dbReference type="Gene3D" id="3.90.550.10">
    <property type="entry name" value="Spore Coat Polysaccharide Biosynthesis Protein SpsA, Chain A"/>
    <property type="match status" value="1"/>
</dbReference>
<evidence type="ECO:0000313" key="2">
    <source>
        <dbReference type="EMBL" id="QOS26034.1"/>
    </source>
</evidence>